<dbReference type="InterPro" id="IPR001633">
    <property type="entry name" value="EAL_dom"/>
</dbReference>
<sequence length="355" mass="39572">MTCKRCGTVPHISTRHGEALFNCAVEPLQDKLLAILHEEGYLPRAEGDVVRVTADSFQQLVASLARRNDLAEVEAEGISLLFLEQGQQLDFAAFSRTKNLKKWLFLLNNREFLDIFENNSLTTWFQPILSLPNHEIVAYECLSRGVKADGSLMPPHLLFKLAEENDLLFYLDRLCRENALKTAAVKKISADIFINFVPTSIYVPETCLQSTLHWAQQLEYDPTRVVFEVVETHQVSDLQHLRGILDYYRRQGFRTALDDIGSGHANLATLAALGADVIKVDMEIIRGIDADPVKQSIFGALVGIARENGIKVLAEGVETGDELAYVAQHGADLAQGYLFARPAPEPVRRVVEISG</sequence>
<dbReference type="SMART" id="SM00052">
    <property type="entry name" value="EAL"/>
    <property type="match status" value="1"/>
</dbReference>
<dbReference type="SUPFAM" id="SSF141868">
    <property type="entry name" value="EAL domain-like"/>
    <property type="match status" value="1"/>
</dbReference>
<gene>
    <name evidence="2" type="ORF">GEAMG1_1724</name>
</gene>
<dbReference type="Proteomes" id="UP001295463">
    <property type="component" value="Chromosome"/>
</dbReference>
<organism evidence="2 3">
    <name type="scientific">Trichlorobacter ammonificans</name>
    <dbReference type="NCBI Taxonomy" id="2916410"/>
    <lineage>
        <taxon>Bacteria</taxon>
        <taxon>Pseudomonadati</taxon>
        <taxon>Thermodesulfobacteriota</taxon>
        <taxon>Desulfuromonadia</taxon>
        <taxon>Geobacterales</taxon>
        <taxon>Geobacteraceae</taxon>
        <taxon>Trichlorobacter</taxon>
    </lineage>
</organism>
<keyword evidence="3" id="KW-1185">Reference proteome</keyword>
<evidence type="ECO:0000313" key="2">
    <source>
        <dbReference type="EMBL" id="CAH2031556.1"/>
    </source>
</evidence>
<dbReference type="Gene3D" id="3.20.20.450">
    <property type="entry name" value="EAL domain"/>
    <property type="match status" value="1"/>
</dbReference>
<dbReference type="InterPro" id="IPR050706">
    <property type="entry name" value="Cyclic-di-GMP_PDE-like"/>
</dbReference>
<name>A0ABN8HJY3_9BACT</name>
<dbReference type="PANTHER" id="PTHR33121:SF70">
    <property type="entry name" value="SIGNALING PROTEIN YKOW"/>
    <property type="match status" value="1"/>
</dbReference>
<dbReference type="CDD" id="cd01948">
    <property type="entry name" value="EAL"/>
    <property type="match status" value="1"/>
</dbReference>
<dbReference type="RefSeq" id="WP_305732373.1">
    <property type="nucleotide sequence ID" value="NZ_OW150024.1"/>
</dbReference>
<dbReference type="PANTHER" id="PTHR33121">
    <property type="entry name" value="CYCLIC DI-GMP PHOSPHODIESTERASE PDEF"/>
    <property type="match status" value="1"/>
</dbReference>
<protein>
    <submittedName>
        <fullName evidence="2">Diguanylate phosphodiesterase</fullName>
    </submittedName>
</protein>
<evidence type="ECO:0000313" key="3">
    <source>
        <dbReference type="Proteomes" id="UP001295463"/>
    </source>
</evidence>
<dbReference type="Pfam" id="PF00563">
    <property type="entry name" value="EAL"/>
    <property type="match status" value="1"/>
</dbReference>
<dbReference type="EMBL" id="OW150024">
    <property type="protein sequence ID" value="CAH2031556.1"/>
    <property type="molecule type" value="Genomic_DNA"/>
</dbReference>
<accession>A0ABN8HJY3</accession>
<dbReference type="PROSITE" id="PS50883">
    <property type="entry name" value="EAL"/>
    <property type="match status" value="1"/>
</dbReference>
<reference evidence="2 3" key="1">
    <citation type="submission" date="2022-03" db="EMBL/GenBank/DDBJ databases">
        <authorList>
            <person name="Koch H."/>
        </authorList>
    </citation>
    <scope>NUCLEOTIDE SEQUENCE [LARGE SCALE GENOMIC DNA]</scope>
    <source>
        <strain evidence="2 3">G1</strain>
    </source>
</reference>
<proteinExistence type="predicted"/>
<evidence type="ECO:0000259" key="1">
    <source>
        <dbReference type="PROSITE" id="PS50883"/>
    </source>
</evidence>
<dbReference type="InterPro" id="IPR035919">
    <property type="entry name" value="EAL_sf"/>
</dbReference>
<feature type="domain" description="EAL" evidence="1">
    <location>
        <begin position="105"/>
        <end position="355"/>
    </location>
</feature>